<keyword evidence="2" id="KW-1185">Reference proteome</keyword>
<dbReference type="AlphaFoldDB" id="A0A383RUT6"/>
<proteinExistence type="predicted"/>
<dbReference type="EMBL" id="UNOZ01000022">
    <property type="protein sequence ID" value="SYX90809.1"/>
    <property type="molecule type" value="Genomic_DNA"/>
</dbReference>
<name>A0A383RUT6_9PSED</name>
<dbReference type="Proteomes" id="UP000263595">
    <property type="component" value="Unassembled WGS sequence"/>
</dbReference>
<evidence type="ECO:0000313" key="1">
    <source>
        <dbReference type="EMBL" id="SYX90809.1"/>
    </source>
</evidence>
<accession>A0A383RUT6</accession>
<protein>
    <submittedName>
        <fullName evidence="1">Choline/carnitine/betaine transporter family protein</fullName>
    </submittedName>
</protein>
<evidence type="ECO:0000313" key="2">
    <source>
        <dbReference type="Proteomes" id="UP000263595"/>
    </source>
</evidence>
<organism evidence="1 2">
    <name type="scientific">Pseudomonas reidholzensis</name>
    <dbReference type="NCBI Taxonomy" id="1785162"/>
    <lineage>
        <taxon>Bacteria</taxon>
        <taxon>Pseudomonadati</taxon>
        <taxon>Pseudomonadota</taxon>
        <taxon>Gammaproteobacteria</taxon>
        <taxon>Pseudomonadales</taxon>
        <taxon>Pseudomonadaceae</taxon>
        <taxon>Pseudomonas</taxon>
    </lineage>
</organism>
<sequence>MRAKTGLFKGLSPVVTVGSLLIVIAFVALCASQGDQAAGVFKNASDAILNNLK</sequence>
<dbReference type="RefSeq" id="WP_415842610.1">
    <property type="nucleotide sequence ID" value="NZ_CBCSFL010000011.1"/>
</dbReference>
<gene>
    <name evidence="1" type="ORF">CCOS865_03076</name>
</gene>
<reference evidence="2" key="1">
    <citation type="submission" date="2018-08" db="EMBL/GenBank/DDBJ databases">
        <authorList>
            <person name="Blom J."/>
        </authorList>
    </citation>
    <scope>NUCLEOTIDE SEQUENCE [LARGE SCALE GENOMIC DNA]</scope>
    <source>
        <strain evidence="2">CCOS 865</strain>
    </source>
</reference>